<accession>A0AAV7XV34</accession>
<dbReference type="Proteomes" id="UP001075354">
    <property type="component" value="Chromosome 4"/>
</dbReference>
<comment type="caution">
    <text evidence="4">The sequence shown here is derived from an EMBL/GenBank/DDBJ whole genome shotgun (WGS) entry which is preliminary data.</text>
</comment>
<dbReference type="AlphaFoldDB" id="A0AAV7XV34"/>
<dbReference type="InterPro" id="IPR010733">
    <property type="entry name" value="DUF1308"/>
</dbReference>
<keyword evidence="5" id="KW-1185">Reference proteome</keyword>
<evidence type="ECO:0000259" key="3">
    <source>
        <dbReference type="Pfam" id="PF18474"/>
    </source>
</evidence>
<sequence>MMDLSTVDLTQISPEALEKELEAKIGLGEKLLSSLCEVSHVTGCQKLSKRLLQEINFLRKVLKKHDVKIEHVKCTNLGHLEALVNCALKHSNGCSGILETLELRTDGGDSKRVCVDVVADNGQTWIKVVARNPKALSLLSAGEGEFGQRTVTDQAKEFLACASQHPYHFKAPKVAFFFASGIEIPLANTLEKMGVEVRGSRVGKAQCFLDESSCESEVEDSSDSEEDSEEEFKLSIGNGKYSCIDDDIIKSSSPEGRLNLDVTAMIAYVSSLTNGGSNFKFKEPLLTQQAKWERERPAKPLLDKAFEGRKLFCCSTAHRDFQNIIETLGGPAEKRRADLLLQRVIVIPDKMSKRTEFQLKEGGKVKPRSRKIFGTGDELRAITVTANEGFVRAAKSQGLSYAVLVHESRALSEGKEAFAEPI</sequence>
<dbReference type="EMBL" id="JAPTSV010000004">
    <property type="protein sequence ID" value="KAJ1528449.1"/>
    <property type="molecule type" value="Genomic_DNA"/>
</dbReference>
<name>A0AAV7XV34_9NEOP</name>
<evidence type="ECO:0000259" key="2">
    <source>
        <dbReference type="Pfam" id="PF07000"/>
    </source>
</evidence>
<feature type="domain" description="DUF1308" evidence="2">
    <location>
        <begin position="258"/>
        <end position="419"/>
    </location>
</feature>
<evidence type="ECO:0000313" key="5">
    <source>
        <dbReference type="Proteomes" id="UP001075354"/>
    </source>
</evidence>
<gene>
    <name evidence="4" type="ORF">ONE63_006860</name>
</gene>
<reference evidence="4" key="1">
    <citation type="submission" date="2022-12" db="EMBL/GenBank/DDBJ databases">
        <title>Chromosome-level genome assembly of the bean flower thrips Megalurothrips usitatus.</title>
        <authorList>
            <person name="Ma L."/>
            <person name="Liu Q."/>
            <person name="Li H."/>
            <person name="Cai W."/>
        </authorList>
    </citation>
    <scope>NUCLEOTIDE SEQUENCE</scope>
    <source>
        <strain evidence="4">Cailab_2022a</strain>
    </source>
</reference>
<comment type="similarity">
    <text evidence="1">Belongs to the UPF0415 family.</text>
</comment>
<feature type="domain" description="DUF5614" evidence="3">
    <location>
        <begin position="34"/>
        <end position="230"/>
    </location>
</feature>
<dbReference type="PANTHER" id="PTHR13379">
    <property type="entry name" value="UNCHARACTERIZED DUF1308"/>
    <property type="match status" value="1"/>
</dbReference>
<dbReference type="PANTHER" id="PTHR13379:SF0">
    <property type="entry name" value="UPF0415 PROTEIN C7ORF25"/>
    <property type="match status" value="1"/>
</dbReference>
<evidence type="ECO:0008006" key="6">
    <source>
        <dbReference type="Google" id="ProtNLM"/>
    </source>
</evidence>
<dbReference type="InterPro" id="IPR041076">
    <property type="entry name" value="DUF5614"/>
</dbReference>
<dbReference type="Pfam" id="PF07000">
    <property type="entry name" value="DUF1308"/>
    <property type="match status" value="1"/>
</dbReference>
<proteinExistence type="inferred from homology"/>
<dbReference type="Pfam" id="PF18474">
    <property type="entry name" value="DUF5614"/>
    <property type="match status" value="1"/>
</dbReference>
<organism evidence="4 5">
    <name type="scientific">Megalurothrips usitatus</name>
    <name type="common">bean blossom thrips</name>
    <dbReference type="NCBI Taxonomy" id="439358"/>
    <lineage>
        <taxon>Eukaryota</taxon>
        <taxon>Metazoa</taxon>
        <taxon>Ecdysozoa</taxon>
        <taxon>Arthropoda</taxon>
        <taxon>Hexapoda</taxon>
        <taxon>Insecta</taxon>
        <taxon>Pterygota</taxon>
        <taxon>Neoptera</taxon>
        <taxon>Paraneoptera</taxon>
        <taxon>Thysanoptera</taxon>
        <taxon>Terebrantia</taxon>
        <taxon>Thripoidea</taxon>
        <taxon>Thripidae</taxon>
        <taxon>Megalurothrips</taxon>
    </lineage>
</organism>
<evidence type="ECO:0000256" key="1">
    <source>
        <dbReference type="ARBA" id="ARBA00006588"/>
    </source>
</evidence>
<protein>
    <recommendedName>
        <fullName evidence="6">DUF1308 domain-containing protein</fullName>
    </recommendedName>
</protein>
<evidence type="ECO:0000313" key="4">
    <source>
        <dbReference type="EMBL" id="KAJ1528449.1"/>
    </source>
</evidence>